<evidence type="ECO:0000313" key="1">
    <source>
        <dbReference type="EMBL" id="KAF9486117.1"/>
    </source>
</evidence>
<comment type="caution">
    <text evidence="1">The sequence shown here is derived from an EMBL/GenBank/DDBJ whole genome shotgun (WGS) entry which is preliminary data.</text>
</comment>
<dbReference type="InterPro" id="IPR011009">
    <property type="entry name" value="Kinase-like_dom_sf"/>
</dbReference>
<proteinExistence type="predicted"/>
<dbReference type="Proteomes" id="UP000807469">
    <property type="component" value="Unassembled WGS sequence"/>
</dbReference>
<sequence length="636" mass="72462">MLQQKLTARIYLYKIFNKAIAPPPKWPRLTFPTVSLTPNPSNPPMHWMEAKQKKLPFCLRLLQDTLRSLHKRKISWSVEGSVNSNITPEEYMASLLRPISDIFEQLRKPDKLKTPLEYRPIIFGDSIYGGTFFANDFEEDQLAVPVILCMPDALLDSQGNVSSRVEYALSKVLQIQPSTPSIIVSNFGDIVVFFLPSRRQSQPAFERVSTTQPGLALQILATACLLRELHFTHSYINVPEVDVDIDLDLIGPPNDPRQPLLSDEEILATHHRNSDFDFITLIHDQARALQFVRWHDLIRKRLSKVVTHPGDTLSASTNETIMDVTQFHPVYPYDASELPLDTRARLTVIQRESPFVTAGIQELFNQSKSFTLTIQDIISEGSERGICTLYRCYLTSIDGQDLVSSPSICLKLFDDRFQSFQLPDEDELFRQDGYIATRLRFAAFAEMHALNEVFAYNKLSSAQGTVIPWFYGMHKFTLPDGIILYGLLMEYIEGGDLDSGFAKDLSPGRQIDFIRSCRDAVRVLDVADINQCDWHIGQILLHTTPDTSINHVVFIDLASTTQTWDPNTPNRLTNYSNVFSTLLDEESPFDRELVWENYGEPDDWDPVNMAQPRNPGCLTDFVGVRARDMFPYITIL</sequence>
<protein>
    <recommendedName>
        <fullName evidence="3">Protein kinase domain-containing protein</fullName>
    </recommendedName>
</protein>
<dbReference type="AlphaFoldDB" id="A0A9P5ZDA1"/>
<organism evidence="1 2">
    <name type="scientific">Pholiota conissans</name>
    <dbReference type="NCBI Taxonomy" id="109636"/>
    <lineage>
        <taxon>Eukaryota</taxon>
        <taxon>Fungi</taxon>
        <taxon>Dikarya</taxon>
        <taxon>Basidiomycota</taxon>
        <taxon>Agaricomycotina</taxon>
        <taxon>Agaricomycetes</taxon>
        <taxon>Agaricomycetidae</taxon>
        <taxon>Agaricales</taxon>
        <taxon>Agaricineae</taxon>
        <taxon>Strophariaceae</taxon>
        <taxon>Pholiota</taxon>
    </lineage>
</organism>
<dbReference type="OrthoDB" id="3138711at2759"/>
<keyword evidence="2" id="KW-1185">Reference proteome</keyword>
<dbReference type="EMBL" id="MU155131">
    <property type="protein sequence ID" value="KAF9486117.1"/>
    <property type="molecule type" value="Genomic_DNA"/>
</dbReference>
<name>A0A9P5ZDA1_9AGAR</name>
<accession>A0A9P5ZDA1</accession>
<reference evidence="1" key="1">
    <citation type="submission" date="2020-11" db="EMBL/GenBank/DDBJ databases">
        <authorList>
            <consortium name="DOE Joint Genome Institute"/>
            <person name="Ahrendt S."/>
            <person name="Riley R."/>
            <person name="Andreopoulos W."/>
            <person name="Labutti K."/>
            <person name="Pangilinan J."/>
            <person name="Ruiz-Duenas F.J."/>
            <person name="Barrasa J.M."/>
            <person name="Sanchez-Garcia M."/>
            <person name="Camarero S."/>
            <person name="Miyauchi S."/>
            <person name="Serrano A."/>
            <person name="Linde D."/>
            <person name="Babiker R."/>
            <person name="Drula E."/>
            <person name="Ayuso-Fernandez I."/>
            <person name="Pacheco R."/>
            <person name="Padilla G."/>
            <person name="Ferreira P."/>
            <person name="Barriuso J."/>
            <person name="Kellner H."/>
            <person name="Castanera R."/>
            <person name="Alfaro M."/>
            <person name="Ramirez L."/>
            <person name="Pisabarro A.G."/>
            <person name="Kuo A."/>
            <person name="Tritt A."/>
            <person name="Lipzen A."/>
            <person name="He G."/>
            <person name="Yan M."/>
            <person name="Ng V."/>
            <person name="Cullen D."/>
            <person name="Martin F."/>
            <person name="Rosso M.-N."/>
            <person name="Henrissat B."/>
            <person name="Hibbett D."/>
            <person name="Martinez A.T."/>
            <person name="Grigoriev I.V."/>
        </authorList>
    </citation>
    <scope>NUCLEOTIDE SEQUENCE</scope>
    <source>
        <strain evidence="1">CIRM-BRFM 674</strain>
    </source>
</reference>
<gene>
    <name evidence="1" type="ORF">BDN70DRAFT_926827</name>
</gene>
<evidence type="ECO:0000313" key="2">
    <source>
        <dbReference type="Proteomes" id="UP000807469"/>
    </source>
</evidence>
<dbReference type="SUPFAM" id="SSF56112">
    <property type="entry name" value="Protein kinase-like (PK-like)"/>
    <property type="match status" value="1"/>
</dbReference>
<evidence type="ECO:0008006" key="3">
    <source>
        <dbReference type="Google" id="ProtNLM"/>
    </source>
</evidence>